<accession>A0A138ZYM1</accession>
<dbReference type="SUPFAM" id="SSF52058">
    <property type="entry name" value="L domain-like"/>
    <property type="match status" value="2"/>
</dbReference>
<dbReference type="SMART" id="SM00364">
    <property type="entry name" value="LRR_BAC"/>
    <property type="match status" value="9"/>
</dbReference>
<evidence type="ECO:0000256" key="1">
    <source>
        <dbReference type="ARBA" id="ARBA00022614"/>
    </source>
</evidence>
<dbReference type="InterPro" id="IPR003591">
    <property type="entry name" value="Leu-rich_rpt_typical-subtyp"/>
</dbReference>
<dbReference type="SMART" id="SM00369">
    <property type="entry name" value="LRR_TYP"/>
    <property type="match status" value="9"/>
</dbReference>
<organism evidence="4 5">
    <name type="scientific">Gonapodya prolifera (strain JEL478)</name>
    <name type="common">Monoblepharis prolifera</name>
    <dbReference type="NCBI Taxonomy" id="1344416"/>
    <lineage>
        <taxon>Eukaryota</taxon>
        <taxon>Fungi</taxon>
        <taxon>Fungi incertae sedis</taxon>
        <taxon>Chytridiomycota</taxon>
        <taxon>Chytridiomycota incertae sedis</taxon>
        <taxon>Monoblepharidomycetes</taxon>
        <taxon>Monoblepharidales</taxon>
        <taxon>Gonapodyaceae</taxon>
        <taxon>Gonapodya</taxon>
    </lineage>
</organism>
<dbReference type="EMBL" id="KQ965857">
    <property type="protein sequence ID" value="KXS09599.1"/>
    <property type="molecule type" value="Genomic_DNA"/>
</dbReference>
<dbReference type="Pfam" id="PF13855">
    <property type="entry name" value="LRR_8"/>
    <property type="match status" value="1"/>
</dbReference>
<dbReference type="InterPro" id="IPR001611">
    <property type="entry name" value="Leu-rich_rpt"/>
</dbReference>
<dbReference type="OMA" id="CMLHKLT"/>
<proteinExistence type="predicted"/>
<dbReference type="STRING" id="1344416.A0A138ZYM1"/>
<keyword evidence="2" id="KW-0677">Repeat</keyword>
<dbReference type="GO" id="GO:0005737">
    <property type="term" value="C:cytoplasm"/>
    <property type="evidence" value="ECO:0007669"/>
    <property type="project" value="TreeGrafter"/>
</dbReference>
<dbReference type="PROSITE" id="PS51450">
    <property type="entry name" value="LRR"/>
    <property type="match status" value="4"/>
</dbReference>
<evidence type="ECO:0000256" key="3">
    <source>
        <dbReference type="SAM" id="MobiDB-lite"/>
    </source>
</evidence>
<dbReference type="AlphaFoldDB" id="A0A138ZYM1"/>
<protein>
    <submittedName>
        <fullName evidence="4">L domain-like protein</fullName>
    </submittedName>
</protein>
<dbReference type="Pfam" id="PF13516">
    <property type="entry name" value="LRR_6"/>
    <property type="match status" value="1"/>
</dbReference>
<dbReference type="PANTHER" id="PTHR48051">
    <property type="match status" value="1"/>
</dbReference>
<dbReference type="Proteomes" id="UP000070544">
    <property type="component" value="Unassembled WGS sequence"/>
</dbReference>
<sequence length="696" mass="74248">MPPRVTPLSTSQSIRSAPGRVPVSQPSSALPPAARIPAQSRFAQFRKQNADRTPDAKNDALDRAAAGSAKALDRRILAMHVEGRINVSNKGLERIPQVVFDPKSTLDDLAAANEPNLPQWWDFQDVTRLVAADNRIAELDDKIGALGALTVLDLRNNAIPSLPASISTLPLTHLTLSNNNLTAFPDFACLPTLHTLALSRNRVRALPPELARCTALMRLEVAENELVDLGGLGACSSVEVIVASANHLTTLPPALFLLLHLTELDVSSNRLATLGFLSTATASADPTPLSLPRLRRLDVRKNQMLRFADASVVAEGAAVGNARMAPVSWALPALEELLAGYNRLEDVDALVGAAPKLATLELSTNRLSSVPSSVLPLALLHRLDLSNNAITTLPPQLGLLPLDTLVIEGNPVRNLPQGAGKSTRILLQGLRDRIKGGPAGGLAGADVGAQGAGAGDILGGGKAGSVLVPTQADAAARVVNLSKRGLSDGDLANMRDALSVPALAFEPVSCDASDNKLARVPDLVYDWAHLTVLSLAGNKLERWDAIVGDATGPAPLTYLRELDLSRNALAMFPDVPGGSSWRPLFPALDTLILSYNRIGRIPETVNQMFPKLTVLLAESNRIVEMGRPDVSLANLEVLDVRNNEIAKVPEELGLCRKIRAVKMEGNPFRVPRQAVMQQGTDAILKWLRDRLPTPVS</sequence>
<name>A0A138ZYM1_GONPJ</name>
<dbReference type="InterPro" id="IPR050216">
    <property type="entry name" value="LRR_domain-containing"/>
</dbReference>
<dbReference type="Pfam" id="PF00560">
    <property type="entry name" value="LRR_1"/>
    <property type="match status" value="1"/>
</dbReference>
<gene>
    <name evidence="4" type="ORF">M427DRAFT_140665</name>
</gene>
<evidence type="ECO:0000313" key="5">
    <source>
        <dbReference type="Proteomes" id="UP000070544"/>
    </source>
</evidence>
<evidence type="ECO:0000256" key="2">
    <source>
        <dbReference type="ARBA" id="ARBA00022737"/>
    </source>
</evidence>
<feature type="region of interest" description="Disordered" evidence="3">
    <location>
        <begin position="1"/>
        <end position="35"/>
    </location>
</feature>
<dbReference type="Gene3D" id="3.80.10.10">
    <property type="entry name" value="Ribonuclease Inhibitor"/>
    <property type="match status" value="3"/>
</dbReference>
<dbReference type="PANTHER" id="PTHR48051:SF1">
    <property type="entry name" value="RAS SUPPRESSOR PROTEIN 1"/>
    <property type="match status" value="1"/>
</dbReference>
<keyword evidence="1" id="KW-0433">Leucine-rich repeat</keyword>
<keyword evidence="5" id="KW-1185">Reference proteome</keyword>
<dbReference type="OrthoDB" id="660555at2759"/>
<evidence type="ECO:0000313" key="4">
    <source>
        <dbReference type="EMBL" id="KXS09599.1"/>
    </source>
</evidence>
<dbReference type="InterPro" id="IPR032675">
    <property type="entry name" value="LRR_dom_sf"/>
</dbReference>
<reference evidence="4 5" key="1">
    <citation type="journal article" date="2015" name="Genome Biol. Evol.">
        <title>Phylogenomic analyses indicate that early fungi evolved digesting cell walls of algal ancestors of land plants.</title>
        <authorList>
            <person name="Chang Y."/>
            <person name="Wang S."/>
            <person name="Sekimoto S."/>
            <person name="Aerts A.L."/>
            <person name="Choi C."/>
            <person name="Clum A."/>
            <person name="LaButti K.M."/>
            <person name="Lindquist E.A."/>
            <person name="Yee Ngan C."/>
            <person name="Ohm R.A."/>
            <person name="Salamov A.A."/>
            <person name="Grigoriev I.V."/>
            <person name="Spatafora J.W."/>
            <person name="Berbee M.L."/>
        </authorList>
    </citation>
    <scope>NUCLEOTIDE SEQUENCE [LARGE SCALE GENOMIC DNA]</scope>
    <source>
        <strain evidence="4 5">JEL478</strain>
    </source>
</reference>